<protein>
    <submittedName>
        <fullName evidence="2">Antibiotic biosynthesis family monooxygenase</fullName>
    </submittedName>
    <submittedName>
        <fullName evidence="3">Antibiotic biosynthesis monooxygenase</fullName>
    </submittedName>
</protein>
<dbReference type="Gene3D" id="3.30.70.100">
    <property type="match status" value="1"/>
</dbReference>
<dbReference type="Proteomes" id="UP000262582">
    <property type="component" value="Chromosome"/>
</dbReference>
<evidence type="ECO:0000313" key="4">
    <source>
        <dbReference type="Proteomes" id="UP000262582"/>
    </source>
</evidence>
<dbReference type="EMBL" id="NXIG01000004">
    <property type="protein sequence ID" value="RXI31524.1"/>
    <property type="molecule type" value="Genomic_DNA"/>
</dbReference>
<dbReference type="InterPro" id="IPR007138">
    <property type="entry name" value="ABM_dom"/>
</dbReference>
<name>A0A347U9S1_9BACT</name>
<reference evidence="2 4" key="2">
    <citation type="submission" date="2018-08" db="EMBL/GenBank/DDBJ databases">
        <title>Complete genome of the Arcobacter ellisii type strain LMG 26155.</title>
        <authorList>
            <person name="Miller W.G."/>
            <person name="Yee E."/>
            <person name="Bono J.L."/>
        </authorList>
    </citation>
    <scope>NUCLEOTIDE SEQUENCE [LARGE SCALE GENOMIC DNA]</scope>
    <source>
        <strain evidence="2 4">LMG 26155</strain>
    </source>
</reference>
<dbReference type="PANTHER" id="PTHR37811:SF2">
    <property type="entry name" value="ABM DOMAIN-CONTAINING PROTEIN"/>
    <property type="match status" value="1"/>
</dbReference>
<feature type="domain" description="ABM" evidence="1">
    <location>
        <begin position="2"/>
        <end position="91"/>
    </location>
</feature>
<dbReference type="InterPro" id="IPR052936">
    <property type="entry name" value="Jasmonate_Hydroxylase-like"/>
</dbReference>
<dbReference type="KEGG" id="aell:AELL_1955"/>
<evidence type="ECO:0000313" key="3">
    <source>
        <dbReference type="EMBL" id="RXI31524.1"/>
    </source>
</evidence>
<dbReference type="InterPro" id="IPR011008">
    <property type="entry name" value="Dimeric_a/b-barrel"/>
</dbReference>
<evidence type="ECO:0000313" key="2">
    <source>
        <dbReference type="EMBL" id="AXX95599.1"/>
    </source>
</evidence>
<dbReference type="EMBL" id="CP032097">
    <property type="protein sequence ID" value="AXX95599.1"/>
    <property type="molecule type" value="Genomic_DNA"/>
</dbReference>
<dbReference type="RefSeq" id="WP_118917776.1">
    <property type="nucleotide sequence ID" value="NZ_CP032097.1"/>
</dbReference>
<proteinExistence type="predicted"/>
<accession>A0A347U9S1</accession>
<dbReference type="GO" id="GO:0004497">
    <property type="term" value="F:monooxygenase activity"/>
    <property type="evidence" value="ECO:0007669"/>
    <property type="project" value="UniProtKB-KW"/>
</dbReference>
<organism evidence="3 5">
    <name type="scientific">Arcobacter ellisii</name>
    <dbReference type="NCBI Taxonomy" id="913109"/>
    <lineage>
        <taxon>Bacteria</taxon>
        <taxon>Pseudomonadati</taxon>
        <taxon>Campylobacterota</taxon>
        <taxon>Epsilonproteobacteria</taxon>
        <taxon>Campylobacterales</taxon>
        <taxon>Arcobacteraceae</taxon>
        <taxon>Arcobacter</taxon>
    </lineage>
</organism>
<dbReference type="Proteomes" id="UP000290588">
    <property type="component" value="Unassembled WGS sequence"/>
</dbReference>
<gene>
    <name evidence="2" type="ORF">AELL_1955</name>
    <name evidence="3" type="ORF">CP962_05275</name>
</gene>
<reference evidence="3 5" key="1">
    <citation type="submission" date="2017-09" db="EMBL/GenBank/DDBJ databases">
        <title>Genomics of the genus Arcobacter.</title>
        <authorList>
            <person name="Perez-Cataluna A."/>
            <person name="Figueras M.J."/>
            <person name="Salas-Masso N."/>
        </authorList>
    </citation>
    <scope>NUCLEOTIDE SEQUENCE [LARGE SCALE GENOMIC DNA]</scope>
    <source>
        <strain evidence="3 5">CECT 7837</strain>
    </source>
</reference>
<evidence type="ECO:0000259" key="1">
    <source>
        <dbReference type="PROSITE" id="PS51725"/>
    </source>
</evidence>
<dbReference type="Pfam" id="PF03992">
    <property type="entry name" value="ABM"/>
    <property type="match status" value="1"/>
</dbReference>
<keyword evidence="3" id="KW-0560">Oxidoreductase</keyword>
<dbReference type="PANTHER" id="PTHR37811">
    <property type="entry name" value="BLL5343 PROTEIN"/>
    <property type="match status" value="1"/>
</dbReference>
<dbReference type="OrthoDB" id="9797060at2"/>
<dbReference type="PROSITE" id="PS51725">
    <property type="entry name" value="ABM"/>
    <property type="match status" value="1"/>
</dbReference>
<keyword evidence="3" id="KW-0503">Monooxygenase</keyword>
<sequence length="107" mass="12851">MFGVIFEVEIKEDKKNEYLQIAAILKEQLINEKGFISIERFQSLVNENKLLSLSFWEDEKSILNWKKNLDHFAAQKKGRESIFEDYRIRVVEVKRDYTLQSSDFEDR</sequence>
<dbReference type="AlphaFoldDB" id="A0A347U9S1"/>
<dbReference type="SUPFAM" id="SSF54909">
    <property type="entry name" value="Dimeric alpha+beta barrel"/>
    <property type="match status" value="1"/>
</dbReference>
<keyword evidence="4" id="KW-1185">Reference proteome</keyword>
<evidence type="ECO:0000313" key="5">
    <source>
        <dbReference type="Proteomes" id="UP000290588"/>
    </source>
</evidence>